<name>D9SI57_GALCS</name>
<feature type="signal peptide" evidence="1">
    <location>
        <begin position="1"/>
        <end position="23"/>
    </location>
</feature>
<organism evidence="2 3">
    <name type="scientific">Gallionella capsiferriformans (strain ES-2)</name>
    <name type="common">Gallionella ferruginea capsiferriformans (strain ES-2)</name>
    <dbReference type="NCBI Taxonomy" id="395494"/>
    <lineage>
        <taxon>Bacteria</taxon>
        <taxon>Pseudomonadati</taxon>
        <taxon>Pseudomonadota</taxon>
        <taxon>Betaproteobacteria</taxon>
        <taxon>Nitrosomonadales</taxon>
        <taxon>Gallionellaceae</taxon>
        <taxon>Gallionella</taxon>
    </lineage>
</organism>
<accession>D9SI57</accession>
<evidence type="ECO:0000313" key="2">
    <source>
        <dbReference type="EMBL" id="ADL54114.1"/>
    </source>
</evidence>
<dbReference type="Proteomes" id="UP000001235">
    <property type="component" value="Chromosome"/>
</dbReference>
<proteinExistence type="predicted"/>
<dbReference type="STRING" id="395494.Galf_0069"/>
<dbReference type="OrthoDB" id="9793561at2"/>
<dbReference type="Pfam" id="PF09694">
    <property type="entry name" value="Gcw_chp"/>
    <property type="match status" value="1"/>
</dbReference>
<gene>
    <name evidence="2" type="ordered locus">Galf_0069</name>
</gene>
<dbReference type="NCBIfam" id="TIGR02001">
    <property type="entry name" value="gcw_chp"/>
    <property type="match status" value="1"/>
</dbReference>
<keyword evidence="3" id="KW-1185">Reference proteome</keyword>
<dbReference type="RefSeq" id="WP_013292057.1">
    <property type="nucleotide sequence ID" value="NC_014394.1"/>
</dbReference>
<protein>
    <recommendedName>
        <fullName evidence="4">Porin domain-containing protein</fullName>
    </recommendedName>
</protein>
<evidence type="ECO:0000313" key="3">
    <source>
        <dbReference type="Proteomes" id="UP000001235"/>
    </source>
</evidence>
<dbReference type="EMBL" id="CP002159">
    <property type="protein sequence ID" value="ADL54114.1"/>
    <property type="molecule type" value="Genomic_DNA"/>
</dbReference>
<feature type="chain" id="PRO_5003128099" description="Porin domain-containing protein" evidence="1">
    <location>
        <begin position="24"/>
        <end position="271"/>
    </location>
</feature>
<sequence precursor="true">MLKSKLLNTLILAAMAVPCVAMAEDAPASPHTVSANVGIVSDYVFRGISQTSHNSAIQGGVDYAHASGFYAGVWGSNVSWIYDTAATASGSPSMELDTYLGFKNAFAEDFSYDVGFVRYNYLGTYTAAGGYAKADTDEVYGAIGYKWFTAKYSYGLGDFLTVPGAKGTNYLELNASVPLADSGFTVTAHVGRQTYKGAGADAAAAITTGAPGTGTPTYSDYKVGITKDISGYVLGLAYTSTNVSSFYTTPVATTNSQLGKGTAALTLTHAF</sequence>
<dbReference type="HOGENOM" id="CLU_074587_2_0_4"/>
<dbReference type="AlphaFoldDB" id="D9SI57"/>
<dbReference type="KEGG" id="gca:Galf_0069"/>
<reference evidence="2 3" key="1">
    <citation type="submission" date="2010-08" db="EMBL/GenBank/DDBJ databases">
        <title>Complete sequence of Gallionella capsiferriformans ES-2.</title>
        <authorList>
            <consortium name="US DOE Joint Genome Institute"/>
            <person name="Lucas S."/>
            <person name="Copeland A."/>
            <person name="Lapidus A."/>
            <person name="Cheng J.-F."/>
            <person name="Bruce D."/>
            <person name="Goodwin L."/>
            <person name="Pitluck S."/>
            <person name="Chertkov O."/>
            <person name="Davenport K.W."/>
            <person name="Detter J.C."/>
            <person name="Han C."/>
            <person name="Tapia R."/>
            <person name="Land M."/>
            <person name="Hauser L."/>
            <person name="Chang Y.-J."/>
            <person name="Jeffries C."/>
            <person name="Kyrpides N."/>
            <person name="Ivanova N."/>
            <person name="Mikhailova N."/>
            <person name="Shelobolina E.S."/>
            <person name="Picardal F."/>
            <person name="Roden E."/>
            <person name="Emerson D."/>
            <person name="Woyke T."/>
        </authorList>
    </citation>
    <scope>NUCLEOTIDE SEQUENCE [LARGE SCALE GENOMIC DNA]</scope>
    <source>
        <strain evidence="2 3">ES-2</strain>
    </source>
</reference>
<keyword evidence="1" id="KW-0732">Signal</keyword>
<evidence type="ECO:0000256" key="1">
    <source>
        <dbReference type="SAM" id="SignalP"/>
    </source>
</evidence>
<dbReference type="eggNOG" id="ENOG5030FF7">
    <property type="taxonomic scope" value="Bacteria"/>
</dbReference>
<dbReference type="InterPro" id="IPR010239">
    <property type="entry name" value="CHP02001"/>
</dbReference>
<evidence type="ECO:0008006" key="4">
    <source>
        <dbReference type="Google" id="ProtNLM"/>
    </source>
</evidence>